<gene>
    <name evidence="1" type="ORF">RPERSI_LOCUS15394</name>
</gene>
<evidence type="ECO:0000313" key="1">
    <source>
        <dbReference type="EMBL" id="CAG8762486.1"/>
    </source>
</evidence>
<keyword evidence="2" id="KW-1185">Reference proteome</keyword>
<protein>
    <submittedName>
        <fullName evidence="1">7826_t:CDS:1</fullName>
    </submittedName>
</protein>
<comment type="caution">
    <text evidence="1">The sequence shown here is derived from an EMBL/GenBank/DDBJ whole genome shotgun (WGS) entry which is preliminary data.</text>
</comment>
<reference evidence="1" key="1">
    <citation type="submission" date="2021-06" db="EMBL/GenBank/DDBJ databases">
        <authorList>
            <person name="Kallberg Y."/>
            <person name="Tangrot J."/>
            <person name="Rosling A."/>
        </authorList>
    </citation>
    <scope>NUCLEOTIDE SEQUENCE</scope>
    <source>
        <strain evidence="1">MA461A</strain>
    </source>
</reference>
<sequence>MGEVMGYEQFKEELRAYIVNLAEYLSQGISEMPDDMKTIFVLLGKPGTGKRGRKDTEILEGTTPAVKGAFPGRLAQGFATAKQRILIVLLDEFEKIAGEGLAMMMGNVLDIKK</sequence>
<feature type="non-terminal residue" evidence="1">
    <location>
        <position position="113"/>
    </location>
</feature>
<accession>A0ACA9QQK7</accession>
<proteinExistence type="predicted"/>
<organism evidence="1 2">
    <name type="scientific">Racocetra persica</name>
    <dbReference type="NCBI Taxonomy" id="160502"/>
    <lineage>
        <taxon>Eukaryota</taxon>
        <taxon>Fungi</taxon>
        <taxon>Fungi incertae sedis</taxon>
        <taxon>Mucoromycota</taxon>
        <taxon>Glomeromycotina</taxon>
        <taxon>Glomeromycetes</taxon>
        <taxon>Diversisporales</taxon>
        <taxon>Gigasporaceae</taxon>
        <taxon>Racocetra</taxon>
    </lineage>
</organism>
<name>A0ACA9QQK7_9GLOM</name>
<dbReference type="EMBL" id="CAJVQC010036926">
    <property type="protein sequence ID" value="CAG8762486.1"/>
    <property type="molecule type" value="Genomic_DNA"/>
</dbReference>
<evidence type="ECO:0000313" key="2">
    <source>
        <dbReference type="Proteomes" id="UP000789920"/>
    </source>
</evidence>
<dbReference type="Proteomes" id="UP000789920">
    <property type="component" value="Unassembled WGS sequence"/>
</dbReference>